<dbReference type="EMBL" id="FOVL01000001">
    <property type="protein sequence ID" value="SFN30108.1"/>
    <property type="molecule type" value="Genomic_DNA"/>
</dbReference>
<protein>
    <submittedName>
        <fullName evidence="2">Putative sigma-54 modulation protein</fullName>
    </submittedName>
</protein>
<organism evidence="2 3">
    <name type="scientific">Salegentibacter flavus</name>
    <dbReference type="NCBI Taxonomy" id="287099"/>
    <lineage>
        <taxon>Bacteria</taxon>
        <taxon>Pseudomonadati</taxon>
        <taxon>Bacteroidota</taxon>
        <taxon>Flavobacteriia</taxon>
        <taxon>Flavobacteriales</taxon>
        <taxon>Flavobacteriaceae</taxon>
        <taxon>Salegentibacter</taxon>
    </lineage>
</organism>
<dbReference type="NCBIfam" id="TIGR00741">
    <property type="entry name" value="yfiA"/>
    <property type="match status" value="1"/>
</dbReference>
<keyword evidence="3" id="KW-1185">Reference proteome</keyword>
<dbReference type="InterPro" id="IPR003489">
    <property type="entry name" value="RHF/RaiA"/>
</dbReference>
<accession>A0A1I4XW74</accession>
<sequence length="99" mass="11570">MHINIQFVKIKNSDALAEFINQQLEKLQNKYEWLIRAEVFIKWESQAIGKDKICEIELSAPGPRIYAEARADNFELAVKNTVAELEQQLKKRKAVFQNH</sequence>
<dbReference type="AlphaFoldDB" id="A0A1I4XW74"/>
<dbReference type="OrthoDB" id="9808702at2"/>
<keyword evidence="1" id="KW-0175">Coiled coil</keyword>
<dbReference type="SUPFAM" id="SSF69754">
    <property type="entry name" value="Ribosome binding protein Y (YfiA homologue)"/>
    <property type="match status" value="1"/>
</dbReference>
<dbReference type="RefSeq" id="WP_093405198.1">
    <property type="nucleotide sequence ID" value="NZ_FOVL01000001.1"/>
</dbReference>
<gene>
    <name evidence="2" type="ORF">SAMN05660413_00408</name>
</gene>
<feature type="coiled-coil region" evidence="1">
    <location>
        <begin position="10"/>
        <end position="37"/>
    </location>
</feature>
<evidence type="ECO:0000313" key="3">
    <source>
        <dbReference type="Proteomes" id="UP000199153"/>
    </source>
</evidence>
<reference evidence="2 3" key="1">
    <citation type="submission" date="2016-10" db="EMBL/GenBank/DDBJ databases">
        <authorList>
            <person name="de Groot N.N."/>
        </authorList>
    </citation>
    <scope>NUCLEOTIDE SEQUENCE [LARGE SCALE GENOMIC DNA]</scope>
    <source>
        <strain evidence="2 3">DSM 17794</strain>
    </source>
</reference>
<dbReference type="Gene3D" id="3.30.160.100">
    <property type="entry name" value="Ribosome hibernation promotion factor-like"/>
    <property type="match status" value="1"/>
</dbReference>
<evidence type="ECO:0000313" key="2">
    <source>
        <dbReference type="EMBL" id="SFN30108.1"/>
    </source>
</evidence>
<dbReference type="Proteomes" id="UP000199153">
    <property type="component" value="Unassembled WGS sequence"/>
</dbReference>
<evidence type="ECO:0000256" key="1">
    <source>
        <dbReference type="SAM" id="Coils"/>
    </source>
</evidence>
<name>A0A1I4XW74_9FLAO</name>
<proteinExistence type="predicted"/>
<dbReference type="Pfam" id="PF02482">
    <property type="entry name" value="Ribosomal_S30AE"/>
    <property type="match status" value="1"/>
</dbReference>
<dbReference type="InterPro" id="IPR036567">
    <property type="entry name" value="RHF-like"/>
</dbReference>
<dbReference type="STRING" id="287099.SAMN05660413_00408"/>